<evidence type="ECO:0000313" key="3">
    <source>
        <dbReference type="EMBL" id="CAB4556765.1"/>
    </source>
</evidence>
<dbReference type="InterPro" id="IPR019051">
    <property type="entry name" value="Trp_biosyn_TM_oprn/chp"/>
</dbReference>
<evidence type="ECO:0000256" key="1">
    <source>
        <dbReference type="SAM" id="MobiDB-lite"/>
    </source>
</evidence>
<proteinExistence type="predicted"/>
<keyword evidence="2" id="KW-0472">Membrane</keyword>
<keyword evidence="2" id="KW-0812">Transmembrane</keyword>
<name>A0A6J6D0A5_9ZZZZ</name>
<dbReference type="AlphaFoldDB" id="A0A6J6D0A5"/>
<accession>A0A6J6D0A5</accession>
<feature type="transmembrane region" description="Helical" evidence="2">
    <location>
        <begin position="130"/>
        <end position="151"/>
    </location>
</feature>
<dbReference type="Pfam" id="PF09534">
    <property type="entry name" value="Trp_oprn_chp"/>
    <property type="match status" value="1"/>
</dbReference>
<organism evidence="3">
    <name type="scientific">freshwater metagenome</name>
    <dbReference type="NCBI Taxonomy" id="449393"/>
    <lineage>
        <taxon>unclassified sequences</taxon>
        <taxon>metagenomes</taxon>
        <taxon>ecological metagenomes</taxon>
    </lineage>
</organism>
<feature type="compositionally biased region" description="Polar residues" evidence="1">
    <location>
        <begin position="167"/>
        <end position="176"/>
    </location>
</feature>
<gene>
    <name evidence="3" type="ORF">UFOPK1591_00428</name>
</gene>
<feature type="transmembrane region" description="Helical" evidence="2">
    <location>
        <begin position="48"/>
        <end position="69"/>
    </location>
</feature>
<protein>
    <submittedName>
        <fullName evidence="3">Unannotated protein</fullName>
    </submittedName>
</protein>
<feature type="region of interest" description="Disordered" evidence="1">
    <location>
        <begin position="161"/>
        <end position="199"/>
    </location>
</feature>
<sequence length="199" mass="20776">MRRAKSLAILGILMGTGLSLVGWSQEWFTFEITEVAGSGSVVVSGIDAAGAVSAISLGLFATVAVLGLAQSFWRAIFLLVSLALSVVGAAMVVEAINSPVASSVGSLSLASGVANEETLNALVTSEQSSAWPIIAIVGFCCVVVSSLWGLLTMRSWPRASGRFSRPETLQSQNRQATDAYAQDEAWDSFTQGGDPTRTD</sequence>
<evidence type="ECO:0000256" key="2">
    <source>
        <dbReference type="SAM" id="Phobius"/>
    </source>
</evidence>
<dbReference type="EMBL" id="CAEZTD010000021">
    <property type="protein sequence ID" value="CAB4556765.1"/>
    <property type="molecule type" value="Genomic_DNA"/>
</dbReference>
<keyword evidence="2" id="KW-1133">Transmembrane helix</keyword>
<feature type="transmembrane region" description="Helical" evidence="2">
    <location>
        <begin position="76"/>
        <end position="96"/>
    </location>
</feature>
<reference evidence="3" key="1">
    <citation type="submission" date="2020-05" db="EMBL/GenBank/DDBJ databases">
        <authorList>
            <person name="Chiriac C."/>
            <person name="Salcher M."/>
            <person name="Ghai R."/>
            <person name="Kavagutti S V."/>
        </authorList>
    </citation>
    <scope>NUCLEOTIDE SEQUENCE</scope>
</reference>